<reference evidence="2 3" key="1">
    <citation type="submission" date="2018-06" db="EMBL/GenBank/DDBJ databases">
        <authorList>
            <consortium name="Pathogen Informatics"/>
            <person name="Doyle S."/>
        </authorList>
    </citation>
    <scope>NUCLEOTIDE SEQUENCE [LARGE SCALE GENOMIC DNA]</scope>
    <source>
        <strain evidence="2 3">NCTC11179</strain>
    </source>
</reference>
<dbReference type="RefSeq" id="WP_115092304.1">
    <property type="nucleotide sequence ID" value="NZ_CP068107.1"/>
</dbReference>
<sequence>MLFPKAKKIAKQQNWFATNQLVFGLYKKYLFQIGDASLLTTPSSKFVISDITLISEEQRNMVEQTLTANKKALKFSTYAFQNNTIVFTFNEHLALTKITTIYALLDFLTDLYTRIDLPISNYCQNCKETSPINFYNLNEKGIQLCSLCTSDFKKRFYRHESDERRMNSTYSKGVIGALLFSIPGIIMWIIVACYFNTIYSALALVLAVLGYLGYIKFNGKKGSKTLFVLSITNFTTVILANLIVFLIELNSAGYSLSESFHALLSKELFIEYTRLPLFLSTIFCIVATLFLVGLVKKGPSITPAVKIKG</sequence>
<protein>
    <submittedName>
        <fullName evidence="2">Uncharacterized protein</fullName>
    </submittedName>
</protein>
<name>A0A378U4R9_MYROD</name>
<evidence type="ECO:0000313" key="3">
    <source>
        <dbReference type="Proteomes" id="UP000255024"/>
    </source>
</evidence>
<gene>
    <name evidence="2" type="ORF">NCTC11179_03134</name>
</gene>
<keyword evidence="3" id="KW-1185">Reference proteome</keyword>
<keyword evidence="1" id="KW-0472">Membrane</keyword>
<proteinExistence type="predicted"/>
<keyword evidence="1" id="KW-0812">Transmembrane</keyword>
<accession>A0A378U4R9</accession>
<dbReference type="Proteomes" id="UP000255024">
    <property type="component" value="Unassembled WGS sequence"/>
</dbReference>
<feature type="transmembrane region" description="Helical" evidence="1">
    <location>
        <begin position="226"/>
        <end position="247"/>
    </location>
</feature>
<organism evidence="2 3">
    <name type="scientific">Myroides odoratus</name>
    <name type="common">Flavobacterium odoratum</name>
    <dbReference type="NCBI Taxonomy" id="256"/>
    <lineage>
        <taxon>Bacteria</taxon>
        <taxon>Pseudomonadati</taxon>
        <taxon>Bacteroidota</taxon>
        <taxon>Flavobacteriia</taxon>
        <taxon>Flavobacteriales</taxon>
        <taxon>Flavobacteriaceae</taxon>
        <taxon>Myroides</taxon>
    </lineage>
</organism>
<evidence type="ECO:0000313" key="2">
    <source>
        <dbReference type="EMBL" id="STZ69624.1"/>
    </source>
</evidence>
<feature type="transmembrane region" description="Helical" evidence="1">
    <location>
        <begin position="197"/>
        <end position="214"/>
    </location>
</feature>
<dbReference type="AlphaFoldDB" id="A0A378U4R9"/>
<feature type="transmembrane region" description="Helical" evidence="1">
    <location>
        <begin position="275"/>
        <end position="295"/>
    </location>
</feature>
<dbReference type="EMBL" id="UGQL01000002">
    <property type="protein sequence ID" value="STZ69624.1"/>
    <property type="molecule type" value="Genomic_DNA"/>
</dbReference>
<keyword evidence="1" id="KW-1133">Transmembrane helix</keyword>
<evidence type="ECO:0000256" key="1">
    <source>
        <dbReference type="SAM" id="Phobius"/>
    </source>
</evidence>
<feature type="transmembrane region" description="Helical" evidence="1">
    <location>
        <begin position="173"/>
        <end position="191"/>
    </location>
</feature>